<keyword evidence="2" id="KW-0472">Membrane</keyword>
<evidence type="ECO:0000313" key="3">
    <source>
        <dbReference type="EMBL" id="CAK0833639.1"/>
    </source>
</evidence>
<proteinExistence type="predicted"/>
<keyword evidence="4" id="KW-1185">Reference proteome</keyword>
<gene>
    <name evidence="3" type="ORF">PCOR1329_LOCUS31269</name>
</gene>
<evidence type="ECO:0000313" key="4">
    <source>
        <dbReference type="Proteomes" id="UP001189429"/>
    </source>
</evidence>
<evidence type="ECO:0000256" key="2">
    <source>
        <dbReference type="SAM" id="Phobius"/>
    </source>
</evidence>
<reference evidence="3" key="1">
    <citation type="submission" date="2023-10" db="EMBL/GenBank/DDBJ databases">
        <authorList>
            <person name="Chen Y."/>
            <person name="Shah S."/>
            <person name="Dougan E. K."/>
            <person name="Thang M."/>
            <person name="Chan C."/>
        </authorList>
    </citation>
    <scope>NUCLEOTIDE SEQUENCE [LARGE SCALE GENOMIC DNA]</scope>
</reference>
<dbReference type="EMBL" id="CAUYUJ010012259">
    <property type="protein sequence ID" value="CAK0833639.1"/>
    <property type="molecule type" value="Genomic_DNA"/>
</dbReference>
<protein>
    <submittedName>
        <fullName evidence="3">Uncharacterized protein</fullName>
    </submittedName>
</protein>
<accession>A0ABN9SP46</accession>
<organism evidence="3 4">
    <name type="scientific">Prorocentrum cordatum</name>
    <dbReference type="NCBI Taxonomy" id="2364126"/>
    <lineage>
        <taxon>Eukaryota</taxon>
        <taxon>Sar</taxon>
        <taxon>Alveolata</taxon>
        <taxon>Dinophyceae</taxon>
        <taxon>Prorocentrales</taxon>
        <taxon>Prorocentraceae</taxon>
        <taxon>Prorocentrum</taxon>
    </lineage>
</organism>
<comment type="caution">
    <text evidence="3">The sequence shown here is derived from an EMBL/GenBank/DDBJ whole genome shotgun (WGS) entry which is preliminary data.</text>
</comment>
<sequence length="331" mass="35222">AAAVPGGARALTGPRPGAYFLPAPRPDASDGRAMKTYGTQAPREAPKRKSGLQRTQDFITILVASTAAAFVTLVLVSFGLFFQPGSTLAATVVSLVACCVLVVAGRQLPREYRESRPLGLLSLPPLGISCMAAIASGAFLGLYCYGSYGYFAMLYDHTRTYENVVPSTSAMAVADAGRVVFEAGAKIDQSQAVGYGDATGDRYCVAPIRGPSSDAKSHVEFWAAGVNCCGWSGEFICDDAADPSARSGIVVLDGPDLFAASNRDHYVHARRKAEARFGIAAAESPMYVRWVNSDNLDLLVTHYTWKAWAFIVVAALLYSALSAPFLWIALK</sequence>
<feature type="transmembrane region" description="Helical" evidence="2">
    <location>
        <begin position="88"/>
        <end position="105"/>
    </location>
</feature>
<feature type="transmembrane region" description="Helical" evidence="2">
    <location>
        <begin position="126"/>
        <end position="148"/>
    </location>
</feature>
<feature type="transmembrane region" description="Helical" evidence="2">
    <location>
        <begin position="58"/>
        <end position="82"/>
    </location>
</feature>
<keyword evidence="2" id="KW-1133">Transmembrane helix</keyword>
<name>A0ABN9SP46_9DINO</name>
<feature type="transmembrane region" description="Helical" evidence="2">
    <location>
        <begin position="307"/>
        <end position="330"/>
    </location>
</feature>
<feature type="region of interest" description="Disordered" evidence="1">
    <location>
        <begin position="1"/>
        <end position="50"/>
    </location>
</feature>
<keyword evidence="2" id="KW-0812">Transmembrane</keyword>
<feature type="non-terminal residue" evidence="3">
    <location>
        <position position="1"/>
    </location>
</feature>
<evidence type="ECO:0000256" key="1">
    <source>
        <dbReference type="SAM" id="MobiDB-lite"/>
    </source>
</evidence>
<dbReference type="Proteomes" id="UP001189429">
    <property type="component" value="Unassembled WGS sequence"/>
</dbReference>